<evidence type="ECO:0000313" key="2">
    <source>
        <dbReference type="Proteomes" id="UP000623467"/>
    </source>
</evidence>
<dbReference type="SUPFAM" id="SSF52047">
    <property type="entry name" value="RNI-like"/>
    <property type="match status" value="1"/>
</dbReference>
<keyword evidence="2" id="KW-1185">Reference proteome</keyword>
<evidence type="ECO:0000313" key="1">
    <source>
        <dbReference type="EMBL" id="KAF7370283.1"/>
    </source>
</evidence>
<organism evidence="1 2">
    <name type="scientific">Mycena sanguinolenta</name>
    <dbReference type="NCBI Taxonomy" id="230812"/>
    <lineage>
        <taxon>Eukaryota</taxon>
        <taxon>Fungi</taxon>
        <taxon>Dikarya</taxon>
        <taxon>Basidiomycota</taxon>
        <taxon>Agaricomycotina</taxon>
        <taxon>Agaricomycetes</taxon>
        <taxon>Agaricomycetidae</taxon>
        <taxon>Agaricales</taxon>
        <taxon>Marasmiineae</taxon>
        <taxon>Mycenaceae</taxon>
        <taxon>Mycena</taxon>
    </lineage>
</organism>
<name>A0A8H6Z140_9AGAR</name>
<dbReference type="AlphaFoldDB" id="A0A8H6Z140"/>
<dbReference type="OrthoDB" id="2920796at2759"/>
<sequence>MAVLLDLSPELITAILEYLAPVSESLDNICLVGNHNLLTLARPYTWREINITFRNDRRQDRKNQEASQALADRLHGFCCDSTKVAAVRSLNITLVGVFDNRAPAVLELFENYQRFVNVTHASVCCIRSNGGLWAQPRFITSLVEGLPSLLSLSVDGCLDSFHRGPEIMADHPIPPLRHLAVRFCNTEGVGGIWSYCSNLQVVEMAGGRADRFLQRNTSYTSEEIQNWLDDPSNCRTGAYDILYKPKETPERSAVFDTATTVKLVSDSEFSNYCDSEAWFLLDYFEERENQNFGPSPSLKEFVLDFFISVKIFRGILYGIRSPVIERVAFTGFDEKHWIPAEFDEFIAEISKDGGLFFSSFQSLTELLLPCDGILPETLNLFPSLLAHAPTLRYLYFGSGGSDRGDLIPPARKYAGAISTLQSVSWRNKSTFHIIRDSGVLGPPRLRETPYAAPSWQQWNGIGKWWEIQRAAT</sequence>
<comment type="caution">
    <text evidence="1">The sequence shown here is derived from an EMBL/GenBank/DDBJ whole genome shotgun (WGS) entry which is preliminary data.</text>
</comment>
<accession>A0A8H6Z140</accession>
<dbReference type="Proteomes" id="UP000623467">
    <property type="component" value="Unassembled WGS sequence"/>
</dbReference>
<reference evidence="1" key="1">
    <citation type="submission" date="2020-05" db="EMBL/GenBank/DDBJ databases">
        <title>Mycena genomes resolve the evolution of fungal bioluminescence.</title>
        <authorList>
            <person name="Tsai I.J."/>
        </authorList>
    </citation>
    <scope>NUCLEOTIDE SEQUENCE</scope>
    <source>
        <strain evidence="1">160909Yilan</strain>
    </source>
</reference>
<proteinExistence type="predicted"/>
<dbReference type="EMBL" id="JACAZH010000004">
    <property type="protein sequence ID" value="KAF7370283.1"/>
    <property type="molecule type" value="Genomic_DNA"/>
</dbReference>
<gene>
    <name evidence="1" type="ORF">MSAN_00659600</name>
</gene>
<protein>
    <submittedName>
        <fullName evidence="1">Uncharacterized protein</fullName>
    </submittedName>
</protein>